<gene>
    <name evidence="2" type="ORF">SORBI_3007G049700</name>
</gene>
<protein>
    <submittedName>
        <fullName evidence="2">Uncharacterized protein</fullName>
    </submittedName>
</protein>
<keyword evidence="3" id="KW-1185">Reference proteome</keyword>
<dbReference type="InParanoid" id="A0A1B6PFM8"/>
<feature type="compositionally biased region" description="Basic residues" evidence="1">
    <location>
        <begin position="99"/>
        <end position="110"/>
    </location>
</feature>
<organism evidence="2 3">
    <name type="scientific">Sorghum bicolor</name>
    <name type="common">Sorghum</name>
    <name type="synonym">Sorghum vulgare</name>
    <dbReference type="NCBI Taxonomy" id="4558"/>
    <lineage>
        <taxon>Eukaryota</taxon>
        <taxon>Viridiplantae</taxon>
        <taxon>Streptophyta</taxon>
        <taxon>Embryophyta</taxon>
        <taxon>Tracheophyta</taxon>
        <taxon>Spermatophyta</taxon>
        <taxon>Magnoliopsida</taxon>
        <taxon>Liliopsida</taxon>
        <taxon>Poales</taxon>
        <taxon>Poaceae</taxon>
        <taxon>PACMAD clade</taxon>
        <taxon>Panicoideae</taxon>
        <taxon>Andropogonodae</taxon>
        <taxon>Andropogoneae</taxon>
        <taxon>Sorghinae</taxon>
        <taxon>Sorghum</taxon>
    </lineage>
</organism>
<evidence type="ECO:0000313" key="3">
    <source>
        <dbReference type="Proteomes" id="UP000000768"/>
    </source>
</evidence>
<proteinExistence type="predicted"/>
<sequence length="155" mass="17289">MRRTNQKPNHFRFIASSFPSCSASLPAVRSGSNASRNHFKDPSIDSLRSGAEEDELCYSWPMRCLHARFDRRLPHHNSGPVPRTRSPHEMLRSSTLRGSPRRCCAHRPRRAPAVSRRPAHSAGVAASFALGSQSVRRASLIVEIVRSALRLADKP</sequence>
<dbReference type="EMBL" id="CM000766">
    <property type="protein sequence ID" value="KXG24492.1"/>
    <property type="molecule type" value="Genomic_DNA"/>
</dbReference>
<feature type="region of interest" description="Disordered" evidence="1">
    <location>
        <begin position="25"/>
        <end position="45"/>
    </location>
</feature>
<reference evidence="2 3" key="1">
    <citation type="journal article" date="2009" name="Nature">
        <title>The Sorghum bicolor genome and the diversification of grasses.</title>
        <authorList>
            <person name="Paterson A.H."/>
            <person name="Bowers J.E."/>
            <person name="Bruggmann R."/>
            <person name="Dubchak I."/>
            <person name="Grimwood J."/>
            <person name="Gundlach H."/>
            <person name="Haberer G."/>
            <person name="Hellsten U."/>
            <person name="Mitros T."/>
            <person name="Poliakov A."/>
            <person name="Schmutz J."/>
            <person name="Spannagl M."/>
            <person name="Tang H."/>
            <person name="Wang X."/>
            <person name="Wicker T."/>
            <person name="Bharti A.K."/>
            <person name="Chapman J."/>
            <person name="Feltus F.A."/>
            <person name="Gowik U."/>
            <person name="Grigoriev I.V."/>
            <person name="Lyons E."/>
            <person name="Maher C.A."/>
            <person name="Martis M."/>
            <person name="Narechania A."/>
            <person name="Otillar R.P."/>
            <person name="Penning B.W."/>
            <person name="Salamov A.A."/>
            <person name="Wang Y."/>
            <person name="Zhang L."/>
            <person name="Carpita N.C."/>
            <person name="Freeling M."/>
            <person name="Gingle A.R."/>
            <person name="Hash C.T."/>
            <person name="Keller B."/>
            <person name="Klein P."/>
            <person name="Kresovich S."/>
            <person name="McCann M.C."/>
            <person name="Ming R."/>
            <person name="Peterson D.G."/>
            <person name="Mehboob-ur-Rahman"/>
            <person name="Ware D."/>
            <person name="Westhoff P."/>
            <person name="Mayer K.F."/>
            <person name="Messing J."/>
            <person name="Rokhsar D.S."/>
        </authorList>
    </citation>
    <scope>NUCLEOTIDE SEQUENCE [LARGE SCALE GENOMIC DNA]</scope>
    <source>
        <strain evidence="3">cv. BTx623</strain>
    </source>
</reference>
<reference evidence="3" key="2">
    <citation type="journal article" date="2018" name="Plant J.">
        <title>The Sorghum bicolor reference genome: improved assembly, gene annotations, a transcriptome atlas, and signatures of genome organization.</title>
        <authorList>
            <person name="McCormick R.F."/>
            <person name="Truong S.K."/>
            <person name="Sreedasyam A."/>
            <person name="Jenkins J."/>
            <person name="Shu S."/>
            <person name="Sims D."/>
            <person name="Kennedy M."/>
            <person name="Amirebrahimi M."/>
            <person name="Weers B.D."/>
            <person name="McKinley B."/>
            <person name="Mattison A."/>
            <person name="Morishige D.T."/>
            <person name="Grimwood J."/>
            <person name="Schmutz J."/>
            <person name="Mullet J.E."/>
        </authorList>
    </citation>
    <scope>NUCLEOTIDE SEQUENCE [LARGE SCALE GENOMIC DNA]</scope>
    <source>
        <strain evidence="3">cv. BTx623</strain>
    </source>
</reference>
<name>A0A1B6PFM8_SORBI</name>
<dbReference type="Proteomes" id="UP000000768">
    <property type="component" value="Chromosome 7"/>
</dbReference>
<feature type="region of interest" description="Disordered" evidence="1">
    <location>
        <begin position="76"/>
        <end position="118"/>
    </location>
</feature>
<evidence type="ECO:0000256" key="1">
    <source>
        <dbReference type="SAM" id="MobiDB-lite"/>
    </source>
</evidence>
<dbReference type="Gramene" id="KXG24492">
    <property type="protein sequence ID" value="KXG24492"/>
    <property type="gene ID" value="SORBI_3007G049700"/>
</dbReference>
<accession>A0A1B6PFM8</accession>
<dbReference type="AlphaFoldDB" id="A0A1B6PFM8"/>
<evidence type="ECO:0000313" key="2">
    <source>
        <dbReference type="EMBL" id="KXG24492.1"/>
    </source>
</evidence>